<evidence type="ECO:0000256" key="1">
    <source>
        <dbReference type="SAM" id="Phobius"/>
    </source>
</evidence>
<dbReference type="EMBL" id="PVNK01000072">
    <property type="protein sequence ID" value="PRQ03668.1"/>
    <property type="molecule type" value="Genomic_DNA"/>
</dbReference>
<evidence type="ECO:0000313" key="3">
    <source>
        <dbReference type="EMBL" id="PRQ03668.1"/>
    </source>
</evidence>
<protein>
    <submittedName>
        <fullName evidence="3">Uncharacterized protein</fullName>
    </submittedName>
</protein>
<organism evidence="3 4">
    <name type="scientific">Enhygromyxa salina</name>
    <dbReference type="NCBI Taxonomy" id="215803"/>
    <lineage>
        <taxon>Bacteria</taxon>
        <taxon>Pseudomonadati</taxon>
        <taxon>Myxococcota</taxon>
        <taxon>Polyangia</taxon>
        <taxon>Nannocystales</taxon>
        <taxon>Nannocystaceae</taxon>
        <taxon>Enhygromyxa</taxon>
    </lineage>
</organism>
<feature type="signal peptide" evidence="2">
    <location>
        <begin position="1"/>
        <end position="25"/>
    </location>
</feature>
<accession>A0A2S9YEX2</accession>
<name>A0A2S9YEX2_9BACT</name>
<keyword evidence="1" id="KW-1133">Transmembrane helix</keyword>
<evidence type="ECO:0000256" key="2">
    <source>
        <dbReference type="SAM" id="SignalP"/>
    </source>
</evidence>
<dbReference type="OrthoDB" id="9951481at2"/>
<keyword evidence="4" id="KW-1185">Reference proteome</keyword>
<comment type="caution">
    <text evidence="3">The sequence shown here is derived from an EMBL/GenBank/DDBJ whole genome shotgun (WGS) entry which is preliminary data.</text>
</comment>
<sequence>MLRTLFCAWASVLTVVAPTPTPELAEPPTPPPPAVVPPPPAPVEIDPANYRMVLAGDIVIGLGGASLIAMGVGLGIHSDALGQRQALTVSDNPDLDAIARQDQRIQDGALTAIVGGAAAGALFVTGITLVALGYKRERERRASLPVVTLGPRGAALSWSLRF</sequence>
<evidence type="ECO:0000313" key="4">
    <source>
        <dbReference type="Proteomes" id="UP000237968"/>
    </source>
</evidence>
<keyword evidence="2" id="KW-0732">Signal</keyword>
<proteinExistence type="predicted"/>
<feature type="chain" id="PRO_5015766033" evidence="2">
    <location>
        <begin position="26"/>
        <end position="162"/>
    </location>
</feature>
<keyword evidence="1" id="KW-0812">Transmembrane</keyword>
<reference evidence="3 4" key="1">
    <citation type="submission" date="2018-03" db="EMBL/GenBank/DDBJ databases">
        <title>Draft Genome Sequences of the Obligatory Marine Myxobacteria Enhygromyxa salina SWB005.</title>
        <authorList>
            <person name="Poehlein A."/>
            <person name="Moghaddam J.A."/>
            <person name="Harms H."/>
            <person name="Alanjari M."/>
            <person name="Koenig G.M."/>
            <person name="Daniel R."/>
            <person name="Schaeberle T.F."/>
        </authorList>
    </citation>
    <scope>NUCLEOTIDE SEQUENCE [LARGE SCALE GENOMIC DNA]</scope>
    <source>
        <strain evidence="3 4">SWB005</strain>
    </source>
</reference>
<feature type="transmembrane region" description="Helical" evidence="1">
    <location>
        <begin position="109"/>
        <end position="134"/>
    </location>
</feature>
<feature type="transmembrane region" description="Helical" evidence="1">
    <location>
        <begin position="49"/>
        <end position="76"/>
    </location>
</feature>
<dbReference type="AlphaFoldDB" id="A0A2S9YEX2"/>
<keyword evidence="1" id="KW-0472">Membrane</keyword>
<gene>
    <name evidence="3" type="ORF">ENSA5_13610</name>
</gene>
<dbReference type="Proteomes" id="UP000237968">
    <property type="component" value="Unassembled WGS sequence"/>
</dbReference>
<dbReference type="RefSeq" id="WP_106390838.1">
    <property type="nucleotide sequence ID" value="NZ_PVNK01000072.1"/>
</dbReference>